<gene>
    <name evidence="10" type="ORF">SAMN02745775_101974</name>
</gene>
<dbReference type="SUPFAM" id="SSF103473">
    <property type="entry name" value="MFS general substrate transporter"/>
    <property type="match status" value="1"/>
</dbReference>
<keyword evidence="3" id="KW-1003">Cell membrane</keyword>
<feature type="transmembrane region" description="Helical" evidence="8">
    <location>
        <begin position="205"/>
        <end position="222"/>
    </location>
</feature>
<evidence type="ECO:0000256" key="6">
    <source>
        <dbReference type="ARBA" id="ARBA00022989"/>
    </source>
</evidence>
<accession>A0A1I3Y6H2</accession>
<dbReference type="AlphaFoldDB" id="A0A1I3Y6H2"/>
<feature type="transmembrane region" description="Helical" evidence="8">
    <location>
        <begin position="266"/>
        <end position="284"/>
    </location>
</feature>
<dbReference type="STRING" id="1123062.SAMN02745775_101974"/>
<dbReference type="InterPro" id="IPR024989">
    <property type="entry name" value="MFS_assoc_dom"/>
</dbReference>
<keyword evidence="4" id="KW-0997">Cell inner membrane</keyword>
<feature type="transmembrane region" description="Helical" evidence="8">
    <location>
        <begin position="296"/>
        <end position="316"/>
    </location>
</feature>
<evidence type="ECO:0000256" key="1">
    <source>
        <dbReference type="ARBA" id="ARBA00004429"/>
    </source>
</evidence>
<feature type="domain" description="Major facilitator superfamily associated" evidence="9">
    <location>
        <begin position="13"/>
        <end position="349"/>
    </location>
</feature>
<evidence type="ECO:0000256" key="8">
    <source>
        <dbReference type="SAM" id="Phobius"/>
    </source>
</evidence>
<feature type="transmembrane region" description="Helical" evidence="8">
    <location>
        <begin position="157"/>
        <end position="176"/>
    </location>
</feature>
<evidence type="ECO:0000256" key="7">
    <source>
        <dbReference type="ARBA" id="ARBA00023136"/>
    </source>
</evidence>
<dbReference type="Proteomes" id="UP000199473">
    <property type="component" value="Unassembled WGS sequence"/>
</dbReference>
<feature type="transmembrane region" description="Helical" evidence="8">
    <location>
        <begin position="355"/>
        <end position="375"/>
    </location>
</feature>
<dbReference type="RefSeq" id="WP_175533741.1">
    <property type="nucleotide sequence ID" value="NZ_FOSQ01000001.1"/>
</dbReference>
<comment type="subcellular location">
    <subcellularLocation>
        <location evidence="1">Cell inner membrane</location>
        <topology evidence="1">Multi-pass membrane protein</topology>
    </subcellularLocation>
</comment>
<sequence>MTLAARHALVFATQFAAVGVILPFLPAVLAGHGLSAEQVAVVLAVGSAVRLVAGPLGGRIADAIGNAPAVLAASAAISALAACGFLLPAGFLALLLVQAVHSAAIAPIVPLTDAVAVTAARGKPGFDYARVRAAGSIAFILAALAGGQAVALAGIQGAVVVLVLCLAGTAVAALLLPRPPAGASRAARGWAGFLAPLRIRAFRRLLAVSALIQASHAMYYAFGTLHWQAAGLGPGLIGALWATGVVAEVALFLWGRGIVARLGPTGLSLVAAGAGVLRWAITAATVDPLFLFPAQMLHAATFGMQHLAAMAVLARVVPPAEAATAQTLHAALGVGLWMMLVTLACGPAYAALGGLGFWGMAALSLAAIPASLALGRALRR</sequence>
<dbReference type="GO" id="GO:0005886">
    <property type="term" value="C:plasma membrane"/>
    <property type="evidence" value="ECO:0007669"/>
    <property type="project" value="UniProtKB-SubCell"/>
</dbReference>
<feature type="transmembrane region" description="Helical" evidence="8">
    <location>
        <begin position="131"/>
        <end position="151"/>
    </location>
</feature>
<dbReference type="PIRSF" id="PIRSF004925">
    <property type="entry name" value="HcaT"/>
    <property type="match status" value="1"/>
</dbReference>
<feature type="transmembrane region" description="Helical" evidence="8">
    <location>
        <begin position="70"/>
        <end position="93"/>
    </location>
</feature>
<dbReference type="PANTHER" id="PTHR23522">
    <property type="entry name" value="BLL5896 PROTEIN"/>
    <property type="match status" value="1"/>
</dbReference>
<dbReference type="InterPro" id="IPR036259">
    <property type="entry name" value="MFS_trans_sf"/>
</dbReference>
<evidence type="ECO:0000313" key="10">
    <source>
        <dbReference type="EMBL" id="SFK26891.1"/>
    </source>
</evidence>
<dbReference type="NCBIfam" id="NF037955">
    <property type="entry name" value="mfs"/>
    <property type="match status" value="1"/>
</dbReference>
<keyword evidence="2" id="KW-0813">Transport</keyword>
<proteinExistence type="predicted"/>
<evidence type="ECO:0000313" key="11">
    <source>
        <dbReference type="Proteomes" id="UP000199473"/>
    </source>
</evidence>
<dbReference type="Pfam" id="PF12832">
    <property type="entry name" value="MFS_1_like"/>
    <property type="match status" value="1"/>
</dbReference>
<keyword evidence="7 8" id="KW-0472">Membrane</keyword>
<organism evidence="10 11">
    <name type="scientific">Falsiroseomonas stagni DSM 19981</name>
    <dbReference type="NCBI Taxonomy" id="1123062"/>
    <lineage>
        <taxon>Bacteria</taxon>
        <taxon>Pseudomonadati</taxon>
        <taxon>Pseudomonadota</taxon>
        <taxon>Alphaproteobacteria</taxon>
        <taxon>Acetobacterales</taxon>
        <taxon>Roseomonadaceae</taxon>
        <taxon>Falsiroseomonas</taxon>
    </lineage>
</organism>
<keyword evidence="6 8" id="KW-1133">Transmembrane helix</keyword>
<name>A0A1I3Y6H2_9PROT</name>
<evidence type="ECO:0000256" key="2">
    <source>
        <dbReference type="ARBA" id="ARBA00022448"/>
    </source>
</evidence>
<keyword evidence="11" id="KW-1185">Reference proteome</keyword>
<dbReference type="GO" id="GO:0030395">
    <property type="term" value="F:lactose binding"/>
    <property type="evidence" value="ECO:0007669"/>
    <property type="project" value="TreeGrafter"/>
</dbReference>
<evidence type="ECO:0000256" key="3">
    <source>
        <dbReference type="ARBA" id="ARBA00022475"/>
    </source>
</evidence>
<reference evidence="10 11" key="1">
    <citation type="submission" date="2016-10" db="EMBL/GenBank/DDBJ databases">
        <authorList>
            <person name="de Groot N.N."/>
        </authorList>
    </citation>
    <scope>NUCLEOTIDE SEQUENCE [LARGE SCALE GENOMIC DNA]</scope>
    <source>
        <strain evidence="10 11">DSM 19981</strain>
    </source>
</reference>
<dbReference type="Gene3D" id="1.20.1250.20">
    <property type="entry name" value="MFS general substrate transporter like domains"/>
    <property type="match status" value="2"/>
</dbReference>
<dbReference type="GO" id="GO:0015528">
    <property type="term" value="F:lactose:proton symporter activity"/>
    <property type="evidence" value="ECO:0007669"/>
    <property type="project" value="TreeGrafter"/>
</dbReference>
<evidence type="ECO:0000259" key="9">
    <source>
        <dbReference type="Pfam" id="PF12832"/>
    </source>
</evidence>
<evidence type="ECO:0000256" key="4">
    <source>
        <dbReference type="ARBA" id="ARBA00022519"/>
    </source>
</evidence>
<dbReference type="EMBL" id="FOSQ01000001">
    <property type="protein sequence ID" value="SFK26891.1"/>
    <property type="molecule type" value="Genomic_DNA"/>
</dbReference>
<feature type="transmembrane region" description="Helical" evidence="8">
    <location>
        <begin position="234"/>
        <end position="254"/>
    </location>
</feature>
<feature type="transmembrane region" description="Helical" evidence="8">
    <location>
        <begin position="328"/>
        <end position="349"/>
    </location>
</feature>
<dbReference type="InterPro" id="IPR026032">
    <property type="entry name" value="HcaT-like"/>
</dbReference>
<evidence type="ECO:0000256" key="5">
    <source>
        <dbReference type="ARBA" id="ARBA00022692"/>
    </source>
</evidence>
<protein>
    <submittedName>
        <fullName evidence="10">MFS transporter, PPP family, 3-phenylpropionic acid transporter</fullName>
    </submittedName>
</protein>
<dbReference type="PANTHER" id="PTHR23522:SF10">
    <property type="entry name" value="3-PHENYLPROPIONIC ACID TRANSPORTER-RELATED"/>
    <property type="match status" value="1"/>
</dbReference>
<keyword evidence="5 8" id="KW-0812">Transmembrane</keyword>